<dbReference type="EMBL" id="PDCK01000041">
    <property type="protein sequence ID" value="PRQ44535.1"/>
    <property type="molecule type" value="Genomic_DNA"/>
</dbReference>
<reference evidence="1 2" key="1">
    <citation type="journal article" date="2018" name="Nat. Genet.">
        <title>The Rosa genome provides new insights in the design of modern roses.</title>
        <authorList>
            <person name="Bendahmane M."/>
        </authorList>
    </citation>
    <scope>NUCLEOTIDE SEQUENCE [LARGE SCALE GENOMIC DNA]</scope>
    <source>
        <strain evidence="2">cv. Old Blush</strain>
    </source>
</reference>
<evidence type="ECO:0000313" key="1">
    <source>
        <dbReference type="EMBL" id="PRQ44535.1"/>
    </source>
</evidence>
<protein>
    <submittedName>
        <fullName evidence="1">Uncharacterized protein</fullName>
    </submittedName>
</protein>
<sequence>MTYNYKSIQSLFSDLDDTLNQGLQQPRLPVNQFASLPVPLEHLPLVVHAWVDQVVRDPNSPDKLFLGCPEAADQGRVVVREIDVVVVIFELRVLVLPGHFQLGVFWNARFSSVVKLKQNLGSFSGHGDQASWVLQCSHYLHRKL</sequence>
<comment type="caution">
    <text evidence="1">The sequence shown here is derived from an EMBL/GenBank/DDBJ whole genome shotgun (WGS) entry which is preliminary data.</text>
</comment>
<dbReference type="AlphaFoldDB" id="A0A2P6RDQ9"/>
<name>A0A2P6RDQ9_ROSCH</name>
<accession>A0A2P6RDQ9</accession>
<keyword evidence="2" id="KW-1185">Reference proteome</keyword>
<evidence type="ECO:0000313" key="2">
    <source>
        <dbReference type="Proteomes" id="UP000238479"/>
    </source>
</evidence>
<proteinExistence type="predicted"/>
<gene>
    <name evidence="1" type="ORF">RchiOBHm_Chr3g0480331</name>
</gene>
<dbReference type="Gramene" id="PRQ44535">
    <property type="protein sequence ID" value="PRQ44535"/>
    <property type="gene ID" value="RchiOBHm_Chr3g0480331"/>
</dbReference>
<dbReference type="Proteomes" id="UP000238479">
    <property type="component" value="Chromosome 3"/>
</dbReference>
<organism evidence="1 2">
    <name type="scientific">Rosa chinensis</name>
    <name type="common">China rose</name>
    <dbReference type="NCBI Taxonomy" id="74649"/>
    <lineage>
        <taxon>Eukaryota</taxon>
        <taxon>Viridiplantae</taxon>
        <taxon>Streptophyta</taxon>
        <taxon>Embryophyta</taxon>
        <taxon>Tracheophyta</taxon>
        <taxon>Spermatophyta</taxon>
        <taxon>Magnoliopsida</taxon>
        <taxon>eudicotyledons</taxon>
        <taxon>Gunneridae</taxon>
        <taxon>Pentapetalae</taxon>
        <taxon>rosids</taxon>
        <taxon>fabids</taxon>
        <taxon>Rosales</taxon>
        <taxon>Rosaceae</taxon>
        <taxon>Rosoideae</taxon>
        <taxon>Rosoideae incertae sedis</taxon>
        <taxon>Rosa</taxon>
    </lineage>
</organism>